<keyword evidence="2" id="KW-0175">Coiled coil</keyword>
<accession>A0A7J7GED2</accession>
<dbReference type="Proteomes" id="UP000593564">
    <property type="component" value="Unassembled WGS sequence"/>
</dbReference>
<feature type="coiled-coil region" evidence="2">
    <location>
        <begin position="700"/>
        <end position="727"/>
    </location>
</feature>
<dbReference type="EMBL" id="JACBKZ010000011">
    <property type="protein sequence ID" value="KAF5938695.1"/>
    <property type="molecule type" value="Genomic_DNA"/>
</dbReference>
<protein>
    <recommendedName>
        <fullName evidence="3">DC1 domain-containing protein</fullName>
    </recommendedName>
</protein>
<dbReference type="SUPFAM" id="SSF57889">
    <property type="entry name" value="Cysteine-rich domain"/>
    <property type="match status" value="5"/>
</dbReference>
<feature type="domain" description="DC1" evidence="3">
    <location>
        <begin position="6"/>
        <end position="55"/>
    </location>
</feature>
<keyword evidence="1" id="KW-0677">Repeat</keyword>
<evidence type="ECO:0000313" key="5">
    <source>
        <dbReference type="Proteomes" id="UP000593564"/>
    </source>
</evidence>
<feature type="domain" description="DC1" evidence="3">
    <location>
        <begin position="186"/>
        <end position="235"/>
    </location>
</feature>
<feature type="domain" description="DC1" evidence="3">
    <location>
        <begin position="515"/>
        <end position="563"/>
    </location>
</feature>
<name>A0A7J7GED2_CAMSI</name>
<reference evidence="5" key="1">
    <citation type="journal article" date="2020" name="Nat. Commun.">
        <title>Genome assembly of wild tea tree DASZ reveals pedigree and selection history of tea varieties.</title>
        <authorList>
            <person name="Zhang W."/>
            <person name="Zhang Y."/>
            <person name="Qiu H."/>
            <person name="Guo Y."/>
            <person name="Wan H."/>
            <person name="Zhang X."/>
            <person name="Scossa F."/>
            <person name="Alseekh S."/>
            <person name="Zhang Q."/>
            <person name="Wang P."/>
            <person name="Xu L."/>
            <person name="Schmidt M.H."/>
            <person name="Jia X."/>
            <person name="Li D."/>
            <person name="Zhu A."/>
            <person name="Guo F."/>
            <person name="Chen W."/>
            <person name="Ni D."/>
            <person name="Usadel B."/>
            <person name="Fernie A.R."/>
            <person name="Wen W."/>
        </authorList>
    </citation>
    <scope>NUCLEOTIDE SEQUENCE [LARGE SCALE GENOMIC DNA]</scope>
    <source>
        <strain evidence="5">cv. G240</strain>
    </source>
</reference>
<dbReference type="InterPro" id="IPR046349">
    <property type="entry name" value="C1-like_sf"/>
</dbReference>
<dbReference type="PANTHER" id="PTHR46288:SF27">
    <property type="entry name" value="CYSTEINE_HISTIDINE-RICH C1 DOMAIN FAMILY PROTEIN"/>
    <property type="match status" value="1"/>
</dbReference>
<dbReference type="Pfam" id="PF03107">
    <property type="entry name" value="C1_2"/>
    <property type="match status" value="5"/>
</dbReference>
<comment type="caution">
    <text evidence="4">The sequence shown here is derived from an EMBL/GenBank/DDBJ whole genome shotgun (WGS) entry which is preliminary data.</text>
</comment>
<dbReference type="PANTHER" id="PTHR46288">
    <property type="entry name" value="PHORBOL-ESTER/DAG-TYPE DOMAIN-CONTAINING PROTEIN"/>
    <property type="match status" value="1"/>
</dbReference>
<evidence type="ECO:0000259" key="3">
    <source>
        <dbReference type="Pfam" id="PF03107"/>
    </source>
</evidence>
<reference evidence="4 5" key="2">
    <citation type="submission" date="2020-07" db="EMBL/GenBank/DDBJ databases">
        <title>Genome assembly of wild tea tree DASZ reveals pedigree and selection history of tea varieties.</title>
        <authorList>
            <person name="Zhang W."/>
        </authorList>
    </citation>
    <scope>NUCLEOTIDE SEQUENCE [LARGE SCALE GENOMIC DNA]</scope>
    <source>
        <strain evidence="5">cv. G240</strain>
        <tissue evidence="4">Leaf</tissue>
    </source>
</reference>
<evidence type="ECO:0000256" key="1">
    <source>
        <dbReference type="ARBA" id="ARBA00022737"/>
    </source>
</evidence>
<dbReference type="AlphaFoldDB" id="A0A7J7GED2"/>
<feature type="domain" description="DC1" evidence="3">
    <location>
        <begin position="64"/>
        <end position="112"/>
    </location>
</feature>
<feature type="domain" description="DC1" evidence="3">
    <location>
        <begin position="130"/>
        <end position="176"/>
    </location>
</feature>
<evidence type="ECO:0000256" key="2">
    <source>
        <dbReference type="SAM" id="Coils"/>
    </source>
</evidence>
<gene>
    <name evidence="4" type="ORF">HYC85_022954</name>
</gene>
<proteinExistence type="predicted"/>
<sequence length="727" mass="82772">MEIQHFSHNHPLNLVDQVEVFGPCQGCDQIVLTRNTPSYKCLKFGCWFHIHKPCAQLPQQLSHPFHPQHTLTLLPHPPSNHSEFRCQACGKTRRGFTFHCSTCQFNLDINCASLKPQINQQISIQHFNHTNLHTLDLCNKDKNFDVFCSACESQFQDHDSIYVCLECKLLLHKPCAELPQKIDHHPFHPQHSLVLCTKKPPWESFTRCKACWKDYSFGFNYRCVECKFILGSECAFLMPRKFEFHEHPLALFNKTRFRCSRCSCGKCCAMLRCVLCGFNIHVHCVPILPDTIKGRCHRHPLTLTYSPIRDHPDEDETAELYCDDCEELRYLIDPTYYCKECHYVAHVECMISKGCKFSLARPGLCRALRAPAKILAKVAHGSGKIGLRLGGIQALGLASGGQDLGPRPMGWALDQEDVFLLGEESVVVGQLGVMGLEGSSKVVKEDLNRQVMEIQHFSHNHPLNLVDQVAIFATCQCCEQIVMTRNTPSYKCLKFGCWFHIHKLCTQLPQQLSHPFHPQHPLTLLPHPPSNGGEFRCQACGKARRGFTFHCSTCQFNLDINCASLKPQINQQISIRHFSHTNLHILDLCNKDKNFDVFCSALPLVESVSSEDDKYPVHDKWYQSQPKGTMMGTIRETYTKHLHCREDVFLLGEESLVVGQLGDMGLENSSKVVKEDLNKHGMEKKEAIHQESDTGELIILAELDKEIESLTAKLEALKQKRAQYTSK</sequence>
<organism evidence="4 5">
    <name type="scientific">Camellia sinensis</name>
    <name type="common">Tea plant</name>
    <name type="synonym">Thea sinensis</name>
    <dbReference type="NCBI Taxonomy" id="4442"/>
    <lineage>
        <taxon>Eukaryota</taxon>
        <taxon>Viridiplantae</taxon>
        <taxon>Streptophyta</taxon>
        <taxon>Embryophyta</taxon>
        <taxon>Tracheophyta</taxon>
        <taxon>Spermatophyta</taxon>
        <taxon>Magnoliopsida</taxon>
        <taxon>eudicotyledons</taxon>
        <taxon>Gunneridae</taxon>
        <taxon>Pentapetalae</taxon>
        <taxon>asterids</taxon>
        <taxon>Ericales</taxon>
        <taxon>Theaceae</taxon>
        <taxon>Camellia</taxon>
    </lineage>
</organism>
<evidence type="ECO:0000313" key="4">
    <source>
        <dbReference type="EMBL" id="KAF5938695.1"/>
    </source>
</evidence>
<dbReference type="InterPro" id="IPR004146">
    <property type="entry name" value="DC1"/>
</dbReference>
<keyword evidence="5" id="KW-1185">Reference proteome</keyword>